<dbReference type="AlphaFoldDB" id="A0AAD8GXH2"/>
<reference evidence="2" key="1">
    <citation type="submission" date="2023-02" db="EMBL/GenBank/DDBJ databases">
        <title>Genome of toxic invasive species Heracleum sosnowskyi carries increased number of genes despite the absence of recent whole-genome duplications.</title>
        <authorList>
            <person name="Schelkunov M."/>
            <person name="Shtratnikova V."/>
            <person name="Makarenko M."/>
            <person name="Klepikova A."/>
            <person name="Omelchenko D."/>
            <person name="Novikova G."/>
            <person name="Obukhova E."/>
            <person name="Bogdanov V."/>
            <person name="Penin A."/>
            <person name="Logacheva M."/>
        </authorList>
    </citation>
    <scope>NUCLEOTIDE SEQUENCE</scope>
    <source>
        <strain evidence="2">Hsosn_3</strain>
        <tissue evidence="2">Leaf</tissue>
    </source>
</reference>
<sequence length="281" mass="32202">MQVGMLGFSDIHNNSHGLSRNSDLEGESDGPGEGLTSDCHKSGLSSPIFSSKTTLGKNRNLFMRPGLVFVESVFYGEETWPRHKVLGRSPARSAEVMSVGDKIMRNARNCITDILARFLYNALFSEDERQEIKSIIQSNLYRKIRFTHVIRQPYIVQAHIFVIINQICEETINSISQRLRAFSDWLHQWWNCGRLKPFKPHTAGKSSAFLRRQLFFISGFIWRAVEISRADYEPSDLDILGNERVRYPNFQTPTTSEIMESYSVILPSNDHPEHFRVDTSG</sequence>
<organism evidence="2 3">
    <name type="scientific">Heracleum sosnowskyi</name>
    <dbReference type="NCBI Taxonomy" id="360622"/>
    <lineage>
        <taxon>Eukaryota</taxon>
        <taxon>Viridiplantae</taxon>
        <taxon>Streptophyta</taxon>
        <taxon>Embryophyta</taxon>
        <taxon>Tracheophyta</taxon>
        <taxon>Spermatophyta</taxon>
        <taxon>Magnoliopsida</taxon>
        <taxon>eudicotyledons</taxon>
        <taxon>Gunneridae</taxon>
        <taxon>Pentapetalae</taxon>
        <taxon>asterids</taxon>
        <taxon>campanulids</taxon>
        <taxon>Apiales</taxon>
        <taxon>Apiaceae</taxon>
        <taxon>Apioideae</taxon>
        <taxon>apioid superclade</taxon>
        <taxon>Tordylieae</taxon>
        <taxon>Tordyliinae</taxon>
        <taxon>Heracleum</taxon>
    </lineage>
</organism>
<gene>
    <name evidence="2" type="ORF">POM88_049767</name>
</gene>
<evidence type="ECO:0000313" key="2">
    <source>
        <dbReference type="EMBL" id="KAK1356511.1"/>
    </source>
</evidence>
<comment type="caution">
    <text evidence="2">The sequence shown here is derived from an EMBL/GenBank/DDBJ whole genome shotgun (WGS) entry which is preliminary data.</text>
</comment>
<evidence type="ECO:0000313" key="3">
    <source>
        <dbReference type="Proteomes" id="UP001237642"/>
    </source>
</evidence>
<evidence type="ECO:0000256" key="1">
    <source>
        <dbReference type="SAM" id="MobiDB-lite"/>
    </source>
</evidence>
<protein>
    <submittedName>
        <fullName evidence="2">Uncharacterized protein</fullName>
    </submittedName>
</protein>
<proteinExistence type="predicted"/>
<accession>A0AAD8GXH2</accession>
<dbReference type="Proteomes" id="UP001237642">
    <property type="component" value="Unassembled WGS sequence"/>
</dbReference>
<feature type="region of interest" description="Disordered" evidence="1">
    <location>
        <begin position="17"/>
        <end position="41"/>
    </location>
</feature>
<dbReference type="EMBL" id="JAUIZM010000011">
    <property type="protein sequence ID" value="KAK1356511.1"/>
    <property type="molecule type" value="Genomic_DNA"/>
</dbReference>
<reference evidence="2" key="2">
    <citation type="submission" date="2023-05" db="EMBL/GenBank/DDBJ databases">
        <authorList>
            <person name="Schelkunov M.I."/>
        </authorList>
    </citation>
    <scope>NUCLEOTIDE SEQUENCE</scope>
    <source>
        <strain evidence="2">Hsosn_3</strain>
        <tissue evidence="2">Leaf</tissue>
    </source>
</reference>
<keyword evidence="3" id="KW-1185">Reference proteome</keyword>
<name>A0AAD8GXH2_9APIA</name>